<evidence type="ECO:0000313" key="1">
    <source>
        <dbReference type="Proteomes" id="UP000095286"/>
    </source>
</evidence>
<proteinExistence type="predicted"/>
<name>A0AC35TWX0_9BILA</name>
<evidence type="ECO:0000313" key="2">
    <source>
        <dbReference type="WBParaSite" id="RSKR_0000527050.1"/>
    </source>
</evidence>
<protein>
    <submittedName>
        <fullName evidence="2">PH domain-containing protein</fullName>
    </submittedName>
</protein>
<reference evidence="2" key="1">
    <citation type="submission" date="2016-11" db="UniProtKB">
        <authorList>
            <consortium name="WormBaseParasite"/>
        </authorList>
    </citation>
    <scope>IDENTIFICATION</scope>
    <source>
        <strain evidence="2">KR3021</strain>
    </source>
</reference>
<organism evidence="1 2">
    <name type="scientific">Rhabditophanes sp. KR3021</name>
    <dbReference type="NCBI Taxonomy" id="114890"/>
    <lineage>
        <taxon>Eukaryota</taxon>
        <taxon>Metazoa</taxon>
        <taxon>Ecdysozoa</taxon>
        <taxon>Nematoda</taxon>
        <taxon>Chromadorea</taxon>
        <taxon>Rhabditida</taxon>
        <taxon>Tylenchina</taxon>
        <taxon>Panagrolaimomorpha</taxon>
        <taxon>Strongyloidoidea</taxon>
        <taxon>Alloionematidae</taxon>
        <taxon>Rhabditophanes</taxon>
    </lineage>
</organism>
<accession>A0AC35TWX0</accession>
<dbReference type="WBParaSite" id="RSKR_0000527050.1">
    <property type="protein sequence ID" value="RSKR_0000527050.1"/>
    <property type="gene ID" value="RSKR_0000527050"/>
</dbReference>
<dbReference type="Proteomes" id="UP000095286">
    <property type="component" value="Unplaced"/>
</dbReference>
<sequence length="82" mass="9081">MLRKLSRSSNYSNGEDDETSGVSELSYSSSQHGESHPNGGGIVRKKWSTAFRVMQGLHRFKNSKSYQDNVSLLESNISSPNS</sequence>